<dbReference type="GO" id="GO:0003677">
    <property type="term" value="F:DNA binding"/>
    <property type="evidence" value="ECO:0007669"/>
    <property type="project" value="InterPro"/>
</dbReference>
<proteinExistence type="predicted"/>
<evidence type="ECO:0000313" key="6">
    <source>
        <dbReference type="Proteomes" id="UP000033566"/>
    </source>
</evidence>
<dbReference type="KEGG" id="ccj:UL81_04685"/>
<dbReference type="Gene3D" id="1.10.10.10">
    <property type="entry name" value="Winged helix-like DNA-binding domain superfamily/Winged helix DNA-binding domain"/>
    <property type="match status" value="1"/>
</dbReference>
<evidence type="ECO:0000259" key="4">
    <source>
        <dbReference type="Pfam" id="PF09126"/>
    </source>
</evidence>
<dbReference type="PATRIC" id="fig|161896.4.peg.921"/>
<dbReference type="CDD" id="cd22338">
    <property type="entry name" value="NaeI-like"/>
    <property type="match status" value="1"/>
</dbReference>
<keyword evidence="1" id="KW-0540">Nuclease</keyword>
<feature type="domain" description="Type II restriction enzyme NaeI" evidence="4">
    <location>
        <begin position="14"/>
        <end position="298"/>
    </location>
</feature>
<keyword evidence="3 5" id="KW-0378">Hydrolase</keyword>
<dbReference type="EMBL" id="CP011311">
    <property type="protein sequence ID" value="AKE38910.1"/>
    <property type="molecule type" value="Genomic_DNA"/>
</dbReference>
<dbReference type="AlphaFoldDB" id="A0A0F6QWE3"/>
<sequence>MDIVHEPANGPQVLIKAFREEDPDGTRLARVFRESFDQINDGQNTGRYSISQLSKTESAHLGSIVEINIRREFDGFINDGKWMDYEIAGYEVDCKYSKMPFGWMIPMEAIGHHGMLCHANDESATFRVGFARLTDEILTKGGNRDRKRSISAAGRSSISWLHYDAPLPPNTLLQLSKETRDRVLDQKSGQKRLNELFRVAQGEIIPRGIVATVAQQKDYMKRVRSNGGSRSILRPEGIIILGDYKMHQLIAEDLDLPIPHDGDSVAVRIVPWEPTDEAPFTLIDGQPYRRATPEDPVIAAPNVPNR</sequence>
<evidence type="ECO:0000313" key="5">
    <source>
        <dbReference type="EMBL" id="AKE38910.1"/>
    </source>
</evidence>
<dbReference type="SUPFAM" id="SSF52980">
    <property type="entry name" value="Restriction endonuclease-like"/>
    <property type="match status" value="1"/>
</dbReference>
<dbReference type="Gene3D" id="3.40.600.10">
    <property type="entry name" value="DNA mismatch repair MutH/Restriction endonuclease, type II"/>
    <property type="match status" value="1"/>
</dbReference>
<dbReference type="GO" id="GO:0009307">
    <property type="term" value="P:DNA restriction-modification system"/>
    <property type="evidence" value="ECO:0007669"/>
    <property type="project" value="InterPro"/>
</dbReference>
<dbReference type="Pfam" id="PF09126">
    <property type="entry name" value="NaeI"/>
    <property type="match status" value="1"/>
</dbReference>
<evidence type="ECO:0000256" key="2">
    <source>
        <dbReference type="ARBA" id="ARBA00022759"/>
    </source>
</evidence>
<dbReference type="EC" id="3.1.21.4" evidence="5"/>
<dbReference type="Proteomes" id="UP000033566">
    <property type="component" value="Chromosome"/>
</dbReference>
<dbReference type="HOGENOM" id="CLU_064656_0_0_11"/>
<evidence type="ECO:0000256" key="3">
    <source>
        <dbReference type="ARBA" id="ARBA00022801"/>
    </source>
</evidence>
<keyword evidence="2 5" id="KW-0255">Endonuclease</keyword>
<protein>
    <submittedName>
        <fullName evidence="5">Restriction endonuclease NaeI</fullName>
        <ecNumber evidence="5">3.1.21.4</ecNumber>
    </submittedName>
</protein>
<name>A0A0F6QWE3_9CORY</name>
<gene>
    <name evidence="5" type="primary">naeIR</name>
    <name evidence="5" type="ORF">UL81_04685</name>
</gene>
<dbReference type="OrthoDB" id="9179812at2"/>
<evidence type="ECO:0000256" key="1">
    <source>
        <dbReference type="ARBA" id="ARBA00022722"/>
    </source>
</evidence>
<dbReference type="InterPro" id="IPR015210">
    <property type="entry name" value="NaeI"/>
</dbReference>
<keyword evidence="6" id="KW-1185">Reference proteome</keyword>
<dbReference type="InterPro" id="IPR037057">
    <property type="entry name" value="DNA_rep_MutH/T2_RE_sf"/>
</dbReference>
<dbReference type="REBASE" id="110168">
    <property type="entry name" value="Cca44610ORF4690P"/>
</dbReference>
<accession>A0A0F6QWE3</accession>
<reference evidence="5 6" key="1">
    <citation type="journal article" date="2015" name="Genome Announc.">
        <title>Complete Genome Sequence of Corynebacterium camporealensis DSM 44610, Isolated from the Milk of a Manchega Sheep with Subclinical Mastitis.</title>
        <authorList>
            <person name="Ruckert C."/>
            <person name="Albersmeier A."/>
            <person name="Winkler A."/>
            <person name="Tauch A."/>
        </authorList>
    </citation>
    <scope>NUCLEOTIDE SEQUENCE [LARGE SCALE GENOMIC DNA]</scope>
    <source>
        <strain evidence="5 6">DSM 44610</strain>
    </source>
</reference>
<dbReference type="RefSeq" id="WP_082099173.1">
    <property type="nucleotide sequence ID" value="NZ_CP011311.1"/>
</dbReference>
<dbReference type="InterPro" id="IPR011335">
    <property type="entry name" value="Restrct_endonuc-II-like"/>
</dbReference>
<dbReference type="GO" id="GO:0009036">
    <property type="term" value="F:type II site-specific deoxyribonuclease activity"/>
    <property type="evidence" value="ECO:0007669"/>
    <property type="project" value="UniProtKB-EC"/>
</dbReference>
<dbReference type="InterPro" id="IPR036388">
    <property type="entry name" value="WH-like_DNA-bd_sf"/>
</dbReference>
<organism evidence="5 6">
    <name type="scientific">Corynebacterium camporealensis</name>
    <dbReference type="NCBI Taxonomy" id="161896"/>
    <lineage>
        <taxon>Bacteria</taxon>
        <taxon>Bacillati</taxon>
        <taxon>Actinomycetota</taxon>
        <taxon>Actinomycetes</taxon>
        <taxon>Mycobacteriales</taxon>
        <taxon>Corynebacteriaceae</taxon>
        <taxon>Corynebacterium</taxon>
    </lineage>
</organism>